<dbReference type="PRINTS" id="PR00080">
    <property type="entry name" value="SDRFAMILY"/>
</dbReference>
<protein>
    <submittedName>
        <fullName evidence="3">FabG-like 3-oxoacyl-(Acyl-carrier-protein) reductase</fullName>
    </submittedName>
</protein>
<dbReference type="SUPFAM" id="SSF51735">
    <property type="entry name" value="NAD(P)-binding Rossmann-fold domains"/>
    <property type="match status" value="2"/>
</dbReference>
<comment type="similarity">
    <text evidence="1">Belongs to the short-chain dehydrogenases/reductases (SDR) family.</text>
</comment>
<dbReference type="EMBL" id="CP114014">
    <property type="protein sequence ID" value="XAY04419.1"/>
    <property type="molecule type" value="Genomic_DNA"/>
</dbReference>
<dbReference type="Pfam" id="PF13561">
    <property type="entry name" value="adh_short_C2"/>
    <property type="match status" value="1"/>
</dbReference>
<dbReference type="GO" id="GO:0016616">
    <property type="term" value="F:oxidoreductase activity, acting on the CH-OH group of donors, NAD or NADP as acceptor"/>
    <property type="evidence" value="ECO:0007669"/>
    <property type="project" value="UniProtKB-ARBA"/>
</dbReference>
<dbReference type="KEGG" id="parq:DSM112329_01252"/>
<dbReference type="InterPro" id="IPR002347">
    <property type="entry name" value="SDR_fam"/>
</dbReference>
<gene>
    <name evidence="3" type="ORF">DSM112329_01252</name>
</gene>
<dbReference type="PROSITE" id="PS00061">
    <property type="entry name" value="ADH_SHORT"/>
    <property type="match status" value="1"/>
</dbReference>
<dbReference type="NCBIfam" id="NF006110">
    <property type="entry name" value="PRK08261.1"/>
    <property type="match status" value="1"/>
</dbReference>
<accession>A0AAU7ARZ7</accession>
<reference evidence="3" key="1">
    <citation type="submission" date="2022-12" db="EMBL/GenBank/DDBJ databases">
        <title>Paraconexibacter alkalitolerans sp. nov. and Baekduia alba sp. nov., isolated from soil and emended description of the genera Paraconexibacter (Chun et al., 2020) and Baekduia (An et al., 2020).</title>
        <authorList>
            <person name="Vieira S."/>
            <person name="Huber K.J."/>
            <person name="Geppert A."/>
            <person name="Wolf J."/>
            <person name="Neumann-Schaal M."/>
            <person name="Muesken M."/>
            <person name="Overmann J."/>
        </authorList>
    </citation>
    <scope>NUCLEOTIDE SEQUENCE</scope>
    <source>
        <strain evidence="3">AEG42_29</strain>
    </source>
</reference>
<organism evidence="3">
    <name type="scientific">Paraconexibacter sp. AEG42_29</name>
    <dbReference type="NCBI Taxonomy" id="2997339"/>
    <lineage>
        <taxon>Bacteria</taxon>
        <taxon>Bacillati</taxon>
        <taxon>Actinomycetota</taxon>
        <taxon>Thermoleophilia</taxon>
        <taxon>Solirubrobacterales</taxon>
        <taxon>Paraconexibacteraceae</taxon>
        <taxon>Paraconexibacter</taxon>
    </lineage>
</organism>
<evidence type="ECO:0000313" key="3">
    <source>
        <dbReference type="EMBL" id="XAY04419.1"/>
    </source>
</evidence>
<dbReference type="SMART" id="SM00822">
    <property type="entry name" value="PKS_KR"/>
    <property type="match status" value="1"/>
</dbReference>
<dbReference type="InterPro" id="IPR057326">
    <property type="entry name" value="KR_dom"/>
</dbReference>
<name>A0AAU7ARZ7_9ACTN</name>
<dbReference type="Gene3D" id="3.40.50.720">
    <property type="entry name" value="NAD(P)-binding Rossmann-like Domain"/>
    <property type="match status" value="2"/>
</dbReference>
<dbReference type="PRINTS" id="PR00081">
    <property type="entry name" value="GDHRDH"/>
</dbReference>
<sequence length="468" mass="47921">MPDTYTKLANNPIGKFITGQVGLPRPTILERYSPGDATVGGRLLLGAAPGGRLAGPIAEVLAALGVDVATALRDDLRTAAADAGLDAGVFNGEVPGDARFKALVFDATGITDSAQLREVHAFFHPVARRVQSCGRVVVLGTAPEDCEDPRHATAQRALEGFTRSFGKEVGGGSTVQLVYVAPGAETQLASTLRFLLSARSAYVSGQVVRIGKATGKPPVVDPHQPLAGKVALVTGASRGIGAAIASVLARDGAHVVGLDIPPLADDLAAVTSALGGSSLTADITAEDAPQLIAARLMEAHGGVDIVVHNAGITQDRTLARMKPERWDRVLDINLSSEERINDVLLADGVLKAGARVICVSSIAGIAGNNGQTNYGTSKAGVAGMVTALAPVLAKKKITINAVAPGFIETQMTAAVPIAIREAGRRMNSMSQGGLPVDVAEAIAWFAAPDSTGLNGNVVRVCGQSLLGA</sequence>
<proteinExistence type="inferred from homology"/>
<dbReference type="FunFam" id="3.40.50.720:FF:000338">
    <property type="entry name" value="3-oxoacyl-ACP reductase FabG"/>
    <property type="match status" value="1"/>
</dbReference>
<evidence type="ECO:0000256" key="1">
    <source>
        <dbReference type="ARBA" id="ARBA00006484"/>
    </source>
</evidence>
<feature type="domain" description="Ketoreductase" evidence="2">
    <location>
        <begin position="229"/>
        <end position="410"/>
    </location>
</feature>
<dbReference type="InterPro" id="IPR036291">
    <property type="entry name" value="NAD(P)-bd_dom_sf"/>
</dbReference>
<dbReference type="RefSeq" id="WP_354700958.1">
    <property type="nucleotide sequence ID" value="NZ_CP114014.1"/>
</dbReference>
<dbReference type="AlphaFoldDB" id="A0AAU7ARZ7"/>
<dbReference type="PANTHER" id="PTHR42760">
    <property type="entry name" value="SHORT-CHAIN DEHYDROGENASES/REDUCTASES FAMILY MEMBER"/>
    <property type="match status" value="1"/>
</dbReference>
<dbReference type="InterPro" id="IPR020904">
    <property type="entry name" value="Sc_DH/Rdtase_CS"/>
</dbReference>
<dbReference type="PANTHER" id="PTHR42760:SF78">
    <property type="entry name" value="3-OXOACYL-[ACYL-CARRIER-PROTEIN] REDUCTASE [NADH]"/>
    <property type="match status" value="1"/>
</dbReference>
<evidence type="ECO:0000259" key="2">
    <source>
        <dbReference type="SMART" id="SM00822"/>
    </source>
</evidence>